<evidence type="ECO:0000256" key="1">
    <source>
        <dbReference type="ARBA" id="ARBA00001974"/>
    </source>
</evidence>
<dbReference type="InterPro" id="IPR046373">
    <property type="entry name" value="Acyl-CoA_Oxase/DH_mid-dom_sf"/>
</dbReference>
<dbReference type="AlphaFoldDB" id="A0A7I9V9D9"/>
<evidence type="ECO:0000256" key="4">
    <source>
        <dbReference type="ARBA" id="ARBA00022827"/>
    </source>
</evidence>
<dbReference type="Gene3D" id="1.10.540.10">
    <property type="entry name" value="Acyl-CoA dehydrogenase/oxidase, N-terminal domain"/>
    <property type="match status" value="1"/>
</dbReference>
<dbReference type="GO" id="GO:0003995">
    <property type="term" value="F:acyl-CoA dehydrogenase activity"/>
    <property type="evidence" value="ECO:0007669"/>
    <property type="project" value="TreeGrafter"/>
</dbReference>
<organism evidence="8 9">
    <name type="scientific">Gordonia spumicola</name>
    <dbReference type="NCBI Taxonomy" id="589161"/>
    <lineage>
        <taxon>Bacteria</taxon>
        <taxon>Bacillati</taxon>
        <taxon>Actinomycetota</taxon>
        <taxon>Actinomycetes</taxon>
        <taxon>Mycobacteriales</taxon>
        <taxon>Gordoniaceae</taxon>
        <taxon>Gordonia</taxon>
    </lineage>
</organism>
<reference evidence="9" key="1">
    <citation type="submission" date="2019-06" db="EMBL/GenBank/DDBJ databases">
        <title>Gordonia isolated from sludge of a wastewater treatment plant.</title>
        <authorList>
            <person name="Tamura T."/>
            <person name="Aoyama K."/>
            <person name="Kang Y."/>
            <person name="Saito S."/>
            <person name="Akiyama N."/>
            <person name="Yazawa K."/>
            <person name="Gonoi T."/>
            <person name="Mikami Y."/>
        </authorList>
    </citation>
    <scope>NUCLEOTIDE SEQUENCE [LARGE SCALE GENOMIC DNA]</scope>
    <source>
        <strain evidence="9">NBRC 107696</strain>
    </source>
</reference>
<dbReference type="InterPro" id="IPR009075">
    <property type="entry name" value="AcylCo_DH/oxidase_C"/>
</dbReference>
<dbReference type="Gene3D" id="1.20.140.10">
    <property type="entry name" value="Butyryl-CoA Dehydrogenase, subunit A, domain 3"/>
    <property type="match status" value="1"/>
</dbReference>
<dbReference type="GO" id="GO:0050660">
    <property type="term" value="F:flavin adenine dinucleotide binding"/>
    <property type="evidence" value="ECO:0007669"/>
    <property type="project" value="InterPro"/>
</dbReference>
<dbReference type="PANTHER" id="PTHR43884">
    <property type="entry name" value="ACYL-COA DEHYDROGENASE"/>
    <property type="match status" value="1"/>
</dbReference>
<dbReference type="Pfam" id="PF00441">
    <property type="entry name" value="Acyl-CoA_dh_1"/>
    <property type="match status" value="1"/>
</dbReference>
<dbReference type="RefSeq" id="WP_161895451.1">
    <property type="nucleotide sequence ID" value="NZ_BJOV01000003.1"/>
</dbReference>
<accession>A0A7I9V9D9</accession>
<dbReference type="SUPFAM" id="SSF56645">
    <property type="entry name" value="Acyl-CoA dehydrogenase NM domain-like"/>
    <property type="match status" value="1"/>
</dbReference>
<proteinExistence type="inferred from homology"/>
<dbReference type="CDD" id="cd00567">
    <property type="entry name" value="ACAD"/>
    <property type="match status" value="1"/>
</dbReference>
<name>A0A7I9V9D9_9ACTN</name>
<comment type="similarity">
    <text evidence="2">Belongs to the acyl-CoA dehydrogenase family.</text>
</comment>
<dbReference type="Proteomes" id="UP000444960">
    <property type="component" value="Unassembled WGS sequence"/>
</dbReference>
<dbReference type="InterPro" id="IPR013786">
    <property type="entry name" value="AcylCoA_DH/ox_N"/>
</dbReference>
<keyword evidence="3" id="KW-0285">Flavoprotein</keyword>
<evidence type="ECO:0000259" key="6">
    <source>
        <dbReference type="Pfam" id="PF00441"/>
    </source>
</evidence>
<comment type="caution">
    <text evidence="8">The sequence shown here is derived from an EMBL/GenBank/DDBJ whole genome shotgun (WGS) entry which is preliminary data.</text>
</comment>
<dbReference type="PANTHER" id="PTHR43884:SF20">
    <property type="entry name" value="ACYL-COA DEHYDROGENASE FADE28"/>
    <property type="match status" value="1"/>
</dbReference>
<feature type="domain" description="Acyl-CoA dehydrogenase/oxidase C-terminal" evidence="6">
    <location>
        <begin position="224"/>
        <end position="356"/>
    </location>
</feature>
<evidence type="ECO:0000256" key="5">
    <source>
        <dbReference type="ARBA" id="ARBA00023002"/>
    </source>
</evidence>
<dbReference type="Pfam" id="PF02771">
    <property type="entry name" value="Acyl-CoA_dh_N"/>
    <property type="match status" value="1"/>
</dbReference>
<dbReference type="SUPFAM" id="SSF47203">
    <property type="entry name" value="Acyl-CoA dehydrogenase C-terminal domain-like"/>
    <property type="match status" value="1"/>
</dbReference>
<gene>
    <name evidence="8" type="ORF">nbrc107696_21360</name>
</gene>
<keyword evidence="5" id="KW-0560">Oxidoreductase</keyword>
<sequence length="372" mass="38476">MADEFAFTDEQNELRSAVRRFCETNSDETTVRRLMESTPAFDPAAWARLGSELGVLGLGVPEEVGGSGGGIVDAAILVEELGAAVYCGPVVGTVMSAIPALVASPESSVRDELLGALVEGSRTATFVDGPATASRSGGDWLLSGDLGPVVDAADVDHVLVVAGGPDGDALFVVDTEGPGVARTRLATLDQTRPQARVVLDGAPARLIADVAGPIRDHVSRVGSVLLAAEQVGGAQHLLDLCVDYAGSRLQFGRPIGSFQAVKHRLADMLIDVEQARSAAYHGAWALQDGTDDPDVAASIAQAVCSDAYTSVARGAVQSHGGIGFTWEHSAHLYLKRAVTDAALLGSADEHRDRLAALVLDTAEPTPIDVAAG</sequence>
<dbReference type="Gene3D" id="2.40.110.10">
    <property type="entry name" value="Butyryl-CoA Dehydrogenase, subunit A, domain 2"/>
    <property type="match status" value="1"/>
</dbReference>
<protein>
    <submittedName>
        <fullName evidence="8">Acyl-CoA dehydrogenase</fullName>
    </submittedName>
</protein>
<evidence type="ECO:0000256" key="2">
    <source>
        <dbReference type="ARBA" id="ARBA00009347"/>
    </source>
</evidence>
<dbReference type="InterPro" id="IPR037069">
    <property type="entry name" value="AcylCoA_DH/ox_N_sf"/>
</dbReference>
<keyword evidence="9" id="KW-1185">Reference proteome</keyword>
<comment type="cofactor">
    <cofactor evidence="1">
        <name>FAD</name>
        <dbReference type="ChEBI" id="CHEBI:57692"/>
    </cofactor>
</comment>
<feature type="domain" description="Acyl-CoA dehydrogenase/oxidase N-terminal" evidence="7">
    <location>
        <begin position="8"/>
        <end position="120"/>
    </location>
</feature>
<evidence type="ECO:0000256" key="3">
    <source>
        <dbReference type="ARBA" id="ARBA00022630"/>
    </source>
</evidence>
<evidence type="ECO:0000259" key="7">
    <source>
        <dbReference type="Pfam" id="PF02771"/>
    </source>
</evidence>
<evidence type="ECO:0000313" key="8">
    <source>
        <dbReference type="EMBL" id="GEE01690.1"/>
    </source>
</evidence>
<dbReference type="InterPro" id="IPR036250">
    <property type="entry name" value="AcylCo_DH-like_C"/>
</dbReference>
<dbReference type="EMBL" id="BJOV01000003">
    <property type="protein sequence ID" value="GEE01690.1"/>
    <property type="molecule type" value="Genomic_DNA"/>
</dbReference>
<keyword evidence="4" id="KW-0274">FAD</keyword>
<dbReference type="OrthoDB" id="8677713at2"/>
<dbReference type="InterPro" id="IPR009100">
    <property type="entry name" value="AcylCoA_DH/oxidase_NM_dom_sf"/>
</dbReference>
<evidence type="ECO:0000313" key="9">
    <source>
        <dbReference type="Proteomes" id="UP000444960"/>
    </source>
</evidence>